<proteinExistence type="predicted"/>
<sequence length="64" mass="7405">MSKDQLLDVNEAAERLRSHPETVRRLLRRGELIGLKMPSPNRGGKWKIRESSIELFLNGNQYEA</sequence>
<evidence type="ECO:0000313" key="2">
    <source>
        <dbReference type="EMBL" id="GGJ72832.1"/>
    </source>
</evidence>
<comment type="caution">
    <text evidence="2">The sequence shown here is derived from an EMBL/GenBank/DDBJ whole genome shotgun (WGS) entry which is preliminary data.</text>
</comment>
<dbReference type="RefSeq" id="WP_188687332.1">
    <property type="nucleotide sequence ID" value="NZ_BMKX01000012.1"/>
</dbReference>
<dbReference type="Proteomes" id="UP000606115">
    <property type="component" value="Unassembled WGS sequence"/>
</dbReference>
<name>A0ABQ2DTI4_9MICC</name>
<dbReference type="Gene3D" id="1.10.1660.10">
    <property type="match status" value="1"/>
</dbReference>
<feature type="domain" description="Helix-turn-helix" evidence="1">
    <location>
        <begin position="6"/>
        <end position="60"/>
    </location>
</feature>
<organism evidence="2 3">
    <name type="scientific">Glutamicibacter ardleyensis</name>
    <dbReference type="NCBI Taxonomy" id="225894"/>
    <lineage>
        <taxon>Bacteria</taxon>
        <taxon>Bacillati</taxon>
        <taxon>Actinomycetota</taxon>
        <taxon>Actinomycetes</taxon>
        <taxon>Micrococcales</taxon>
        <taxon>Micrococcaceae</taxon>
        <taxon>Glutamicibacter</taxon>
    </lineage>
</organism>
<protein>
    <recommendedName>
        <fullName evidence="1">Helix-turn-helix domain-containing protein</fullName>
    </recommendedName>
</protein>
<dbReference type="GeneID" id="303305817"/>
<keyword evidence="3" id="KW-1185">Reference proteome</keyword>
<dbReference type="Pfam" id="PF12728">
    <property type="entry name" value="HTH_17"/>
    <property type="match status" value="1"/>
</dbReference>
<reference evidence="3" key="1">
    <citation type="journal article" date="2019" name="Int. J. Syst. Evol. Microbiol.">
        <title>The Global Catalogue of Microorganisms (GCM) 10K type strain sequencing project: providing services to taxonomists for standard genome sequencing and annotation.</title>
        <authorList>
            <consortium name="The Broad Institute Genomics Platform"/>
            <consortium name="The Broad Institute Genome Sequencing Center for Infectious Disease"/>
            <person name="Wu L."/>
            <person name="Ma J."/>
        </authorList>
    </citation>
    <scope>NUCLEOTIDE SEQUENCE [LARGE SCALE GENOMIC DNA]</scope>
    <source>
        <strain evidence="3">CGMCC 1.3685</strain>
    </source>
</reference>
<dbReference type="InterPro" id="IPR009061">
    <property type="entry name" value="DNA-bd_dom_put_sf"/>
</dbReference>
<gene>
    <name evidence="2" type="ORF">GCM10007173_34810</name>
</gene>
<dbReference type="SUPFAM" id="SSF46955">
    <property type="entry name" value="Putative DNA-binding domain"/>
    <property type="match status" value="1"/>
</dbReference>
<dbReference type="EMBL" id="BMKX01000012">
    <property type="protein sequence ID" value="GGJ72832.1"/>
    <property type="molecule type" value="Genomic_DNA"/>
</dbReference>
<evidence type="ECO:0000259" key="1">
    <source>
        <dbReference type="Pfam" id="PF12728"/>
    </source>
</evidence>
<dbReference type="InterPro" id="IPR041657">
    <property type="entry name" value="HTH_17"/>
</dbReference>
<accession>A0ABQ2DTI4</accession>
<evidence type="ECO:0000313" key="3">
    <source>
        <dbReference type="Proteomes" id="UP000606115"/>
    </source>
</evidence>